<dbReference type="EMBL" id="JAGHQL010000254">
    <property type="protein sequence ID" value="KAH0535941.1"/>
    <property type="molecule type" value="Genomic_DNA"/>
</dbReference>
<gene>
    <name evidence="2" type="ORF">FGG08_007161</name>
</gene>
<feature type="signal peptide" evidence="1">
    <location>
        <begin position="1"/>
        <end position="19"/>
    </location>
</feature>
<feature type="chain" id="PRO_5040356571" evidence="1">
    <location>
        <begin position="20"/>
        <end position="166"/>
    </location>
</feature>
<keyword evidence="1" id="KW-0732">Signal</keyword>
<accession>A0A9P8HRC3</accession>
<reference evidence="2" key="1">
    <citation type="submission" date="2021-03" db="EMBL/GenBank/DDBJ databases">
        <title>Comparative genomics and phylogenomic investigation of the class Geoglossomycetes provide insights into ecological specialization and systematics.</title>
        <authorList>
            <person name="Melie T."/>
            <person name="Pirro S."/>
            <person name="Miller A.N."/>
            <person name="Quandt A."/>
        </authorList>
    </citation>
    <scope>NUCLEOTIDE SEQUENCE</scope>
    <source>
        <strain evidence="2">GBOQ0MN5Z8</strain>
    </source>
</reference>
<organism evidence="2 3">
    <name type="scientific">Glutinoglossum americanum</name>
    <dbReference type="NCBI Taxonomy" id="1670608"/>
    <lineage>
        <taxon>Eukaryota</taxon>
        <taxon>Fungi</taxon>
        <taxon>Dikarya</taxon>
        <taxon>Ascomycota</taxon>
        <taxon>Pezizomycotina</taxon>
        <taxon>Geoglossomycetes</taxon>
        <taxon>Geoglossales</taxon>
        <taxon>Geoglossaceae</taxon>
        <taxon>Glutinoglossum</taxon>
    </lineage>
</organism>
<comment type="caution">
    <text evidence="2">The sequence shown here is derived from an EMBL/GenBank/DDBJ whole genome shotgun (WGS) entry which is preliminary data.</text>
</comment>
<sequence length="166" mass="17131">MHFRTAIFAVLAATATVIASPEPEPAEARDFPGGFVPTGLSGYASLIPTSVWADPKSVYSDIKGGSTPGWFSSLPPDVQNYFSSWGTADGAWPTGDWSSGSWSKSDWGSSWTTYSTNAPNMTKKATPTIASATIATANANFAARPTGMVAASFAGVVGVLGAAIML</sequence>
<proteinExistence type="predicted"/>
<keyword evidence="3" id="KW-1185">Reference proteome</keyword>
<protein>
    <submittedName>
        <fullName evidence="2">Uncharacterized protein</fullName>
    </submittedName>
</protein>
<evidence type="ECO:0000313" key="3">
    <source>
        <dbReference type="Proteomes" id="UP000698800"/>
    </source>
</evidence>
<evidence type="ECO:0000256" key="1">
    <source>
        <dbReference type="SAM" id="SignalP"/>
    </source>
</evidence>
<evidence type="ECO:0000313" key="2">
    <source>
        <dbReference type="EMBL" id="KAH0535941.1"/>
    </source>
</evidence>
<dbReference type="OrthoDB" id="5419608at2759"/>
<name>A0A9P8HRC3_9PEZI</name>
<dbReference type="Proteomes" id="UP000698800">
    <property type="component" value="Unassembled WGS sequence"/>
</dbReference>
<dbReference type="AlphaFoldDB" id="A0A9P8HRC3"/>